<dbReference type="InterPro" id="IPR013108">
    <property type="entry name" value="Amidohydro_3"/>
</dbReference>
<dbReference type="AlphaFoldDB" id="A0A1H1MZW6"/>
<dbReference type="Gene3D" id="3.20.20.140">
    <property type="entry name" value="Metal-dependent hydrolases"/>
    <property type="match status" value="1"/>
</dbReference>
<reference evidence="3" key="1">
    <citation type="submission" date="2016-10" db="EMBL/GenBank/DDBJ databases">
        <authorList>
            <person name="Varghese N."/>
            <person name="Submissions S."/>
        </authorList>
    </citation>
    <scope>NUCLEOTIDE SEQUENCE [LARGE SCALE GENOMIC DNA]</scope>
    <source>
        <strain evidence="3">DSM 23676</strain>
    </source>
</reference>
<dbReference type="SUPFAM" id="SSF51556">
    <property type="entry name" value="Metallo-dependent hydrolases"/>
    <property type="match status" value="1"/>
</dbReference>
<dbReference type="InterPro" id="IPR032466">
    <property type="entry name" value="Metal_Hydrolase"/>
</dbReference>
<sequence>MTTVYENAAVFTGDQHAPIGEAVAVDSGRILAVGEASAVLEIAGDSAQRIDLEGGLLAPGFVEGHTHMMMLGQTLDKVQLRDCTSLEEIQERLALKRQEQPEAPCVLGSGWMFDAIPGERPTADMIDEVVSDVPVLLDSNDVHSAWVNTAALEAMGITEATPNPHGGEIVRNGQGQATGFLLENAAIEYAWSYLESVTTDEDRDRFLDSAFRVYLENGVTSATDMAVGETEAATFRRRLERDGRLPFPVTAHWLLRPTGDPTRDLAAVARAAEVRDQFADLAGSEWFRIVGVKFILDGVIDACTAAMRDPYVDGTHAGPIWSFESAAPVAVAADAHGLELAMHAIGDHASEIALDLVAECVRVNGPRIRSPRIEHLESVTDETIARMAGLGVVASMQPVHCDPAIMGNWMTVLGGQRAESGFPWQKFRKAGVHIALGTDAPTAPHQMSHNLFIALTTRSALEPGDSSYHPERAFTPAQALGALTHTSALAGGFADGIGRITPGGRANLVVLDVDPFSDDQDRLLEAQVRATFVDGEVVWRNTDSVVDG</sequence>
<name>A0A1H1MZW6_9MICO</name>
<dbReference type="Pfam" id="PF07969">
    <property type="entry name" value="Amidohydro_3"/>
    <property type="match status" value="1"/>
</dbReference>
<dbReference type="InterPro" id="IPR011059">
    <property type="entry name" value="Metal-dep_hydrolase_composite"/>
</dbReference>
<proteinExistence type="predicted"/>
<evidence type="ECO:0000259" key="1">
    <source>
        <dbReference type="Pfam" id="PF07969"/>
    </source>
</evidence>
<evidence type="ECO:0000313" key="2">
    <source>
        <dbReference type="EMBL" id="SDR92187.1"/>
    </source>
</evidence>
<dbReference type="OrthoDB" id="3238066at2"/>
<dbReference type="RefSeq" id="WP_092009841.1">
    <property type="nucleotide sequence ID" value="NZ_LT629766.1"/>
</dbReference>
<dbReference type="STRING" id="1136497.SAMN04489752_0589"/>
<keyword evidence="3" id="KW-1185">Reference proteome</keyword>
<dbReference type="PANTHER" id="PTHR22642">
    <property type="entry name" value="IMIDAZOLONEPROPIONASE"/>
    <property type="match status" value="1"/>
</dbReference>
<dbReference type="Proteomes" id="UP000199597">
    <property type="component" value="Chromosome I"/>
</dbReference>
<dbReference type="InterPro" id="IPR033932">
    <property type="entry name" value="YtcJ-like"/>
</dbReference>
<dbReference type="EMBL" id="LT629766">
    <property type="protein sequence ID" value="SDR92187.1"/>
    <property type="molecule type" value="Genomic_DNA"/>
</dbReference>
<dbReference type="SUPFAM" id="SSF51338">
    <property type="entry name" value="Composite domain of metallo-dependent hydrolases"/>
    <property type="match status" value="1"/>
</dbReference>
<evidence type="ECO:0000313" key="3">
    <source>
        <dbReference type="Proteomes" id="UP000199597"/>
    </source>
</evidence>
<dbReference type="Gene3D" id="2.30.40.10">
    <property type="entry name" value="Urease, subunit C, domain 1"/>
    <property type="match status" value="1"/>
</dbReference>
<feature type="domain" description="Amidohydrolase 3" evidence="1">
    <location>
        <begin position="50"/>
        <end position="538"/>
    </location>
</feature>
<dbReference type="CDD" id="cd01300">
    <property type="entry name" value="YtcJ_like"/>
    <property type="match status" value="1"/>
</dbReference>
<protein>
    <recommendedName>
        <fullName evidence="1">Amidohydrolase 3 domain-containing protein</fullName>
    </recommendedName>
</protein>
<gene>
    <name evidence="2" type="ORF">SAMN04489752_0589</name>
</gene>
<accession>A0A1H1MZW6</accession>
<organism evidence="2 3">
    <name type="scientific">Brevibacterium siliguriense</name>
    <dbReference type="NCBI Taxonomy" id="1136497"/>
    <lineage>
        <taxon>Bacteria</taxon>
        <taxon>Bacillati</taxon>
        <taxon>Actinomycetota</taxon>
        <taxon>Actinomycetes</taxon>
        <taxon>Micrococcales</taxon>
        <taxon>Brevibacteriaceae</taxon>
        <taxon>Brevibacterium</taxon>
    </lineage>
</organism>
<dbReference type="Gene3D" id="3.10.310.70">
    <property type="match status" value="1"/>
</dbReference>
<dbReference type="GO" id="GO:0016810">
    <property type="term" value="F:hydrolase activity, acting on carbon-nitrogen (but not peptide) bonds"/>
    <property type="evidence" value="ECO:0007669"/>
    <property type="project" value="InterPro"/>
</dbReference>
<dbReference type="PANTHER" id="PTHR22642:SF20">
    <property type="entry name" value="AMIDOHYDROLASE 3 DOMAIN-CONTAINING PROTEIN"/>
    <property type="match status" value="1"/>
</dbReference>